<dbReference type="EMBL" id="LYXE01000066">
    <property type="protein sequence ID" value="PDV99573.1"/>
    <property type="molecule type" value="Genomic_DNA"/>
</dbReference>
<feature type="transmembrane region" description="Helical" evidence="1">
    <location>
        <begin position="215"/>
        <end position="235"/>
    </location>
</feature>
<organism evidence="2 3">
    <name type="scientific">Candidatus Chloroploca asiatica</name>
    <dbReference type="NCBI Taxonomy" id="1506545"/>
    <lineage>
        <taxon>Bacteria</taxon>
        <taxon>Bacillati</taxon>
        <taxon>Chloroflexota</taxon>
        <taxon>Chloroflexia</taxon>
        <taxon>Chloroflexales</taxon>
        <taxon>Chloroflexineae</taxon>
        <taxon>Oscillochloridaceae</taxon>
        <taxon>Candidatus Chloroploca</taxon>
    </lineage>
</organism>
<feature type="transmembrane region" description="Helical" evidence="1">
    <location>
        <begin position="647"/>
        <end position="666"/>
    </location>
</feature>
<evidence type="ECO:0000313" key="2">
    <source>
        <dbReference type="EMBL" id="PDV99573.1"/>
    </source>
</evidence>
<sequence length="674" mass="72623">MKGFLVPAGLLAAALTLWIFAYQVPFRQVIHVGGDVTTQRRFDDQPFLLRVNGSEPADRVADPDQPEVWLWWWEVLERTGGRSYRWTTAESTLLVPGIGGQTYLVELVAGGQPGGVVTTWETGEGLRTTLFLPEGDPRRYRLLAATERNGDLRIIMRTPPFEAPGDRRELGFVLYDLRMQGVNQGLHIPAWPQLLWLSVALLALYAWVLAAGASLGGAVALTSLAILAGAATLIWQRPALTLFTSLIAQLTLIGATTTLIAAWAARSFGERHRLVAGIAPVVGLVTAAFALRMAGMLHPHALYSDTMLQANKLFEASLGQIFMTAGLPTATGGGVGPYPPAPFLIMMPAMLLVESSAANRVLIVQTGTALLDSLVMVALWVMLRRAGYRQRVALLALTGYLLPVTALESFSVGELANLSGQALAIPLLLLLALGAGARPTGHSVTRHAPALVSLLVVALAVALVAHSGITLSIGAVMASAWLIALIDYLRQRHGPFDLVRLSLVAALALGFVLVFYYTAPVYLTSLRERGGSEGDRGMALSAIVVETARGILGLAPPGRRAIPIPFVLSLAALGGLALIWAQRNQQPRARALRATLLVWWLGTLITQGLLLVADQGVRWGLFLYPALCLSAGPLLGAFWQRGRAGRLVSRLMVAFIISYGMMHWIIQVRDYFHI</sequence>
<feature type="transmembrane region" description="Helical" evidence="1">
    <location>
        <begin position="471"/>
        <end position="489"/>
    </location>
</feature>
<feature type="transmembrane region" description="Helical" evidence="1">
    <location>
        <begin position="418"/>
        <end position="436"/>
    </location>
</feature>
<keyword evidence="1" id="KW-0812">Transmembrane</keyword>
<gene>
    <name evidence="2" type="ORF">A9Q02_11535</name>
</gene>
<feature type="transmembrane region" description="Helical" evidence="1">
    <location>
        <begin position="190"/>
        <end position="208"/>
    </location>
</feature>
<feature type="transmembrane region" description="Helical" evidence="1">
    <location>
        <begin position="362"/>
        <end position="383"/>
    </location>
</feature>
<comment type="caution">
    <text evidence="2">The sequence shown here is derived from an EMBL/GenBank/DDBJ whole genome shotgun (WGS) entry which is preliminary data.</text>
</comment>
<dbReference type="OrthoDB" id="138190at2"/>
<dbReference type="Proteomes" id="UP000220922">
    <property type="component" value="Unassembled WGS sequence"/>
</dbReference>
<dbReference type="AlphaFoldDB" id="A0A2H3KN19"/>
<keyword evidence="1" id="KW-0472">Membrane</keyword>
<evidence type="ECO:0000256" key="1">
    <source>
        <dbReference type="SAM" id="Phobius"/>
    </source>
</evidence>
<accession>A0A2H3KN19</accession>
<evidence type="ECO:0000313" key="3">
    <source>
        <dbReference type="Proteomes" id="UP000220922"/>
    </source>
</evidence>
<proteinExistence type="predicted"/>
<protein>
    <submittedName>
        <fullName evidence="2">Uncharacterized protein</fullName>
    </submittedName>
</protein>
<name>A0A2H3KN19_9CHLR</name>
<feature type="transmembrane region" description="Helical" evidence="1">
    <location>
        <begin position="592"/>
        <end position="613"/>
    </location>
</feature>
<keyword evidence="3" id="KW-1185">Reference proteome</keyword>
<feature type="transmembrane region" description="Helical" evidence="1">
    <location>
        <begin position="501"/>
        <end position="519"/>
    </location>
</feature>
<keyword evidence="1" id="KW-1133">Transmembrane helix</keyword>
<feature type="transmembrane region" description="Helical" evidence="1">
    <location>
        <begin position="274"/>
        <end position="294"/>
    </location>
</feature>
<feature type="transmembrane region" description="Helical" evidence="1">
    <location>
        <begin position="619"/>
        <end position="640"/>
    </location>
</feature>
<dbReference type="RefSeq" id="WP_097651737.1">
    <property type="nucleotide sequence ID" value="NZ_LYXE01000066.1"/>
</dbReference>
<feature type="transmembrane region" description="Helical" evidence="1">
    <location>
        <begin position="562"/>
        <end position="580"/>
    </location>
</feature>
<reference evidence="2 3" key="1">
    <citation type="submission" date="2016-05" db="EMBL/GenBank/DDBJ databases">
        <authorList>
            <person name="Lavstsen T."/>
            <person name="Jespersen J.S."/>
        </authorList>
    </citation>
    <scope>NUCLEOTIDE SEQUENCE [LARGE SCALE GENOMIC DNA]</scope>
    <source>
        <strain evidence="2 3">B7-9</strain>
    </source>
</reference>
<feature type="transmembrane region" description="Helical" evidence="1">
    <location>
        <begin position="241"/>
        <end position="262"/>
    </location>
</feature>